<keyword evidence="3" id="KW-1185">Reference proteome</keyword>
<protein>
    <submittedName>
        <fullName evidence="2">Uncharacterized protein</fullName>
    </submittedName>
</protein>
<keyword evidence="1" id="KW-0472">Membrane</keyword>
<organism evidence="2 3">
    <name type="scientific">Sessilibacter corallicola</name>
    <dbReference type="NCBI Taxonomy" id="2904075"/>
    <lineage>
        <taxon>Bacteria</taxon>
        <taxon>Pseudomonadati</taxon>
        <taxon>Pseudomonadota</taxon>
        <taxon>Gammaproteobacteria</taxon>
        <taxon>Cellvibrionales</taxon>
        <taxon>Cellvibrionaceae</taxon>
        <taxon>Sessilibacter</taxon>
    </lineage>
</organism>
<name>A0ABQ0ACY5_9GAMM</name>
<keyword evidence="1" id="KW-0812">Transmembrane</keyword>
<feature type="transmembrane region" description="Helical" evidence="1">
    <location>
        <begin position="52"/>
        <end position="74"/>
    </location>
</feature>
<proteinExistence type="predicted"/>
<keyword evidence="1" id="KW-1133">Transmembrane helix</keyword>
<evidence type="ECO:0000256" key="1">
    <source>
        <dbReference type="SAM" id="Phobius"/>
    </source>
</evidence>
<dbReference type="RefSeq" id="WP_353304018.1">
    <property type="nucleotide sequence ID" value="NZ_BAABWN010000012.1"/>
</dbReference>
<evidence type="ECO:0000313" key="3">
    <source>
        <dbReference type="Proteomes" id="UP001465153"/>
    </source>
</evidence>
<dbReference type="EMBL" id="BAABWN010000012">
    <property type="protein sequence ID" value="GAA6169509.1"/>
    <property type="molecule type" value="Genomic_DNA"/>
</dbReference>
<sequence>MMNSNSHLKPKRKFKAVAASFLSIALVTQLTGCGTLFYPERKGLSGGRLDPAIVALDGLGLILFLIPGIVALGVDFYNGTIYLPGTQTSQLTEEELKQITVNGSVDVEALERVLSNKLNQTIELENTTEIVPFSSAADLANAVNLSGAKTQLALNN</sequence>
<accession>A0ABQ0ACY5</accession>
<evidence type="ECO:0000313" key="2">
    <source>
        <dbReference type="EMBL" id="GAA6169509.1"/>
    </source>
</evidence>
<comment type="caution">
    <text evidence="2">The sequence shown here is derived from an EMBL/GenBank/DDBJ whole genome shotgun (WGS) entry which is preliminary data.</text>
</comment>
<gene>
    <name evidence="2" type="ORF">NBRC116591_33200</name>
</gene>
<reference evidence="2 3" key="1">
    <citation type="submission" date="2024-04" db="EMBL/GenBank/DDBJ databases">
        <title>Draft genome sequence of Sessilibacter corallicola NBRC 116591.</title>
        <authorList>
            <person name="Miyakawa T."/>
            <person name="Kusuya Y."/>
            <person name="Miura T."/>
        </authorList>
    </citation>
    <scope>NUCLEOTIDE SEQUENCE [LARGE SCALE GENOMIC DNA]</scope>
    <source>
        <strain evidence="2 3">KU-00831-HH</strain>
    </source>
</reference>
<dbReference type="Proteomes" id="UP001465153">
    <property type="component" value="Unassembled WGS sequence"/>
</dbReference>